<proteinExistence type="predicted"/>
<sequence length="658" mass="75458">MSFPQPIHERVFYDLNQVVDGARNGSPRELVVLAQNWTSFSNPLRDQVPSIFFQHLNPLNVPTDVDTDPLDIEASEQPPIASVYFRAFWSLWGLSKLLYIRTPDHYEPEIIRAWPGIFKWSTFLFTSRVRALASTQGVAMQETHRSTFMVRAMTRDAIAGAWWGIASFSSVRKAMTEIHGFLEVAVGLWIHEDDYKLDDLEVAARRRSGRVVRLPSDQPIPSSLLEFFMHMFAMRDVHFVENIISVAGGVEKTALIVVGRLKRALKARELKHGELSVLFRLIVDFFQAPQLEIREAIMNHRAGVFCTKLLVRIASCIQDSYPKRRQDLEEALVIGFGCIMRLIETTDGFSWIVQMLKAGILSAFVEASPVVHGLRDDEWEIISIILSTIIPSFLCYRSVVDAADTALQNLERTERFRSLPKTRVWKVFSDFTKLTMEHKMIITLYIKILGRNVTSCSNAECKKVDRLKNLRRCGSCLSTFYCSHDCQRADWKLGHKEYCKTSDDHGLSFRDWEYFEHLSPREACRNVPYLKVLAAKEYPGVPLTDLVVTIDHRRVPVIFNLNLESEFVERNPGVPTVRPGTGERPEKETRTIIVGIFPYGKGLKSHCTYFDGGIWSIWQQDEGEPPIELDPTGKRFIDSIDMLAQTKWRDYWGIDTRT</sequence>
<organism evidence="1 2">
    <name type="scientific">Pluteus cervinus</name>
    <dbReference type="NCBI Taxonomy" id="181527"/>
    <lineage>
        <taxon>Eukaryota</taxon>
        <taxon>Fungi</taxon>
        <taxon>Dikarya</taxon>
        <taxon>Basidiomycota</taxon>
        <taxon>Agaricomycotina</taxon>
        <taxon>Agaricomycetes</taxon>
        <taxon>Agaricomycetidae</taxon>
        <taxon>Agaricales</taxon>
        <taxon>Pluteineae</taxon>
        <taxon>Pluteaceae</taxon>
        <taxon>Pluteus</taxon>
    </lineage>
</organism>
<gene>
    <name evidence="1" type="ORF">BDN72DRAFT_958673</name>
</gene>
<name>A0ACD3AXU1_9AGAR</name>
<reference evidence="1 2" key="1">
    <citation type="journal article" date="2019" name="Nat. Ecol. Evol.">
        <title>Megaphylogeny resolves global patterns of mushroom evolution.</title>
        <authorList>
            <person name="Varga T."/>
            <person name="Krizsan K."/>
            <person name="Foldi C."/>
            <person name="Dima B."/>
            <person name="Sanchez-Garcia M."/>
            <person name="Sanchez-Ramirez S."/>
            <person name="Szollosi G.J."/>
            <person name="Szarkandi J.G."/>
            <person name="Papp V."/>
            <person name="Albert L."/>
            <person name="Andreopoulos W."/>
            <person name="Angelini C."/>
            <person name="Antonin V."/>
            <person name="Barry K.W."/>
            <person name="Bougher N.L."/>
            <person name="Buchanan P."/>
            <person name="Buyck B."/>
            <person name="Bense V."/>
            <person name="Catcheside P."/>
            <person name="Chovatia M."/>
            <person name="Cooper J."/>
            <person name="Damon W."/>
            <person name="Desjardin D."/>
            <person name="Finy P."/>
            <person name="Geml J."/>
            <person name="Haridas S."/>
            <person name="Hughes K."/>
            <person name="Justo A."/>
            <person name="Karasinski D."/>
            <person name="Kautmanova I."/>
            <person name="Kiss B."/>
            <person name="Kocsube S."/>
            <person name="Kotiranta H."/>
            <person name="LaButti K.M."/>
            <person name="Lechner B.E."/>
            <person name="Liimatainen K."/>
            <person name="Lipzen A."/>
            <person name="Lukacs Z."/>
            <person name="Mihaltcheva S."/>
            <person name="Morgado L.N."/>
            <person name="Niskanen T."/>
            <person name="Noordeloos M.E."/>
            <person name="Ohm R.A."/>
            <person name="Ortiz-Santana B."/>
            <person name="Ovrebo C."/>
            <person name="Racz N."/>
            <person name="Riley R."/>
            <person name="Savchenko A."/>
            <person name="Shiryaev A."/>
            <person name="Soop K."/>
            <person name="Spirin V."/>
            <person name="Szebenyi C."/>
            <person name="Tomsovsky M."/>
            <person name="Tulloss R.E."/>
            <person name="Uehling J."/>
            <person name="Grigoriev I.V."/>
            <person name="Vagvolgyi C."/>
            <person name="Papp T."/>
            <person name="Martin F.M."/>
            <person name="Miettinen O."/>
            <person name="Hibbett D.S."/>
            <person name="Nagy L.G."/>
        </authorList>
    </citation>
    <scope>NUCLEOTIDE SEQUENCE [LARGE SCALE GENOMIC DNA]</scope>
    <source>
        <strain evidence="1 2">NL-1719</strain>
    </source>
</reference>
<keyword evidence="2" id="KW-1185">Reference proteome</keyword>
<protein>
    <submittedName>
        <fullName evidence="1">Uncharacterized protein</fullName>
    </submittedName>
</protein>
<evidence type="ECO:0000313" key="1">
    <source>
        <dbReference type="EMBL" id="TFK70596.1"/>
    </source>
</evidence>
<accession>A0ACD3AXU1</accession>
<dbReference type="Proteomes" id="UP000308600">
    <property type="component" value="Unassembled WGS sequence"/>
</dbReference>
<evidence type="ECO:0000313" key="2">
    <source>
        <dbReference type="Proteomes" id="UP000308600"/>
    </source>
</evidence>
<dbReference type="EMBL" id="ML208310">
    <property type="protein sequence ID" value="TFK70596.1"/>
    <property type="molecule type" value="Genomic_DNA"/>
</dbReference>